<dbReference type="PIRSF" id="PIRSF029008">
    <property type="entry name" value="MecA"/>
    <property type="match status" value="1"/>
</dbReference>
<dbReference type="Proteomes" id="UP000243884">
    <property type="component" value="Unassembled WGS sequence"/>
</dbReference>
<name>A0A1W1YJG1_9LACT</name>
<protein>
    <submittedName>
        <fullName evidence="3">Adapter protein MecA 1/2</fullName>
    </submittedName>
</protein>
<dbReference type="Pfam" id="PF05389">
    <property type="entry name" value="MecA"/>
    <property type="match status" value="1"/>
</dbReference>
<dbReference type="PANTHER" id="PTHR39161:SF1">
    <property type="entry name" value="ADAPTER PROTEIN MECA 1"/>
    <property type="match status" value="1"/>
</dbReference>
<dbReference type="InterPro" id="IPR008681">
    <property type="entry name" value="Neg-reg_MecA"/>
</dbReference>
<comment type="similarity">
    <text evidence="1">Belongs to the MecA family.</text>
</comment>
<dbReference type="PANTHER" id="PTHR39161">
    <property type="entry name" value="ADAPTER PROTEIN MECA"/>
    <property type="match status" value="1"/>
</dbReference>
<evidence type="ECO:0000256" key="2">
    <source>
        <dbReference type="SAM" id="MobiDB-lite"/>
    </source>
</evidence>
<feature type="compositionally biased region" description="Polar residues" evidence="2">
    <location>
        <begin position="109"/>
        <end position="120"/>
    </location>
</feature>
<proteinExistence type="inferred from homology"/>
<evidence type="ECO:0000313" key="4">
    <source>
        <dbReference type="Proteomes" id="UP000243884"/>
    </source>
</evidence>
<organism evidence="3 4">
    <name type="scientific">Aerococcus suis</name>
    <dbReference type="NCBI Taxonomy" id="371602"/>
    <lineage>
        <taxon>Bacteria</taxon>
        <taxon>Bacillati</taxon>
        <taxon>Bacillota</taxon>
        <taxon>Bacilli</taxon>
        <taxon>Lactobacillales</taxon>
        <taxon>Aerococcaceae</taxon>
        <taxon>Aerococcus</taxon>
    </lineage>
</organism>
<dbReference type="Gene3D" id="3.30.70.1950">
    <property type="match status" value="1"/>
</dbReference>
<accession>A0A1W1YJG1</accession>
<sequence length="235" mass="27599">MTAMEMEYINENLIRVYIETGDLIERGISFLDLMSDQEEVEKFFMTILQEVDVSNEFKDTEAITFQVLPKKNGFDLYISKAQDENGEFHLDALEKIISEDQKRQKRTSKGSMDSSDTDMLSQLSDRLNDEKKRSIKDDMREYAFHFASFTDVVQFAKDFTFEAFKTSLYHYKNEYYLTLKADHLSPEDMTEALKDLVMMFEFSTFANYSVPFLEEHADCLIESNADKIINQYFTK</sequence>
<gene>
    <name evidence="3" type="ORF">SAMN04487984_0734</name>
</gene>
<evidence type="ECO:0000313" key="3">
    <source>
        <dbReference type="EMBL" id="SMC36266.1"/>
    </source>
</evidence>
<keyword evidence="4" id="KW-1185">Reference proteome</keyword>
<feature type="region of interest" description="Disordered" evidence="2">
    <location>
        <begin position="101"/>
        <end position="120"/>
    </location>
</feature>
<dbReference type="EMBL" id="FWXK01000003">
    <property type="protein sequence ID" value="SMC36266.1"/>
    <property type="molecule type" value="Genomic_DNA"/>
</dbReference>
<reference evidence="4" key="1">
    <citation type="submission" date="2017-04" db="EMBL/GenBank/DDBJ databases">
        <authorList>
            <person name="Varghese N."/>
            <person name="Submissions S."/>
        </authorList>
    </citation>
    <scope>NUCLEOTIDE SEQUENCE [LARGE SCALE GENOMIC DNA]</scope>
    <source>
        <strain evidence="4">DSM 21500</strain>
    </source>
</reference>
<evidence type="ECO:0000256" key="1">
    <source>
        <dbReference type="ARBA" id="ARBA00005397"/>
    </source>
</evidence>
<dbReference type="InterPro" id="IPR038471">
    <property type="entry name" value="MecA_C_sf"/>
</dbReference>
<dbReference type="STRING" id="371602.SAMN04487984_0734"/>
<dbReference type="AlphaFoldDB" id="A0A1W1YJG1"/>